<proteinExistence type="predicted"/>
<dbReference type="KEGG" id="hir:HETIRDRAFT_448221"/>
<sequence length="250" mass="27028">MSSDNSPSSAENTLVNEPASLPSYLRSPTVSEAGDFEAILYNQDVPMLSARGQEYQRYQAQLDADEAEEAAAAQTPRSPVIDISTSSSSSPSPPPLIHEANEGVVFPDRETYLTTPVAYMMGLIEGTPNTETFEIPFILPTTPPPLPSITCLPRLWYLVPRLRPQMALRFAQCRGLTLQGLTGSETSIGSHKSPPVITSSPRVLASSALRHEPNLPSPSLNTTLASPTPRPLYSVLVEPRKRQTPSSGMT</sequence>
<dbReference type="RefSeq" id="XP_009541662.1">
    <property type="nucleotide sequence ID" value="XM_009543367.1"/>
</dbReference>
<feature type="compositionally biased region" description="Polar residues" evidence="1">
    <location>
        <begin position="1"/>
        <end position="15"/>
    </location>
</feature>
<dbReference type="GeneID" id="20675829"/>
<feature type="region of interest" description="Disordered" evidence="1">
    <location>
        <begin position="1"/>
        <end position="27"/>
    </location>
</feature>
<protein>
    <submittedName>
        <fullName evidence="2">Uncharacterized protein</fullName>
    </submittedName>
</protein>
<evidence type="ECO:0000313" key="2">
    <source>
        <dbReference type="EMBL" id="ETW87804.1"/>
    </source>
</evidence>
<dbReference type="InParanoid" id="W4KQ46"/>
<reference evidence="2 3" key="1">
    <citation type="journal article" date="2012" name="New Phytol.">
        <title>Insight into trade-off between wood decay and parasitism from the genome of a fungal forest pathogen.</title>
        <authorList>
            <person name="Olson A."/>
            <person name="Aerts A."/>
            <person name="Asiegbu F."/>
            <person name="Belbahri L."/>
            <person name="Bouzid O."/>
            <person name="Broberg A."/>
            <person name="Canback B."/>
            <person name="Coutinho P.M."/>
            <person name="Cullen D."/>
            <person name="Dalman K."/>
            <person name="Deflorio G."/>
            <person name="van Diepen L.T."/>
            <person name="Dunand C."/>
            <person name="Duplessis S."/>
            <person name="Durling M."/>
            <person name="Gonthier P."/>
            <person name="Grimwood J."/>
            <person name="Fossdal C.G."/>
            <person name="Hansson D."/>
            <person name="Henrissat B."/>
            <person name="Hietala A."/>
            <person name="Himmelstrand K."/>
            <person name="Hoffmeister D."/>
            <person name="Hogberg N."/>
            <person name="James T.Y."/>
            <person name="Karlsson M."/>
            <person name="Kohler A."/>
            <person name="Kues U."/>
            <person name="Lee Y.H."/>
            <person name="Lin Y.C."/>
            <person name="Lind M."/>
            <person name="Lindquist E."/>
            <person name="Lombard V."/>
            <person name="Lucas S."/>
            <person name="Lunden K."/>
            <person name="Morin E."/>
            <person name="Murat C."/>
            <person name="Park J."/>
            <person name="Raffaello T."/>
            <person name="Rouze P."/>
            <person name="Salamov A."/>
            <person name="Schmutz J."/>
            <person name="Solheim H."/>
            <person name="Stahlberg J."/>
            <person name="Velez H."/>
            <person name="de Vries R.P."/>
            <person name="Wiebenga A."/>
            <person name="Woodward S."/>
            <person name="Yakovlev I."/>
            <person name="Garbelotto M."/>
            <person name="Martin F."/>
            <person name="Grigoriev I.V."/>
            <person name="Stenlid J."/>
        </authorList>
    </citation>
    <scope>NUCLEOTIDE SEQUENCE [LARGE SCALE GENOMIC DNA]</scope>
    <source>
        <strain evidence="2 3">TC 32-1</strain>
    </source>
</reference>
<organism evidence="2 3">
    <name type="scientific">Heterobasidion irregulare (strain TC 32-1)</name>
    <dbReference type="NCBI Taxonomy" id="747525"/>
    <lineage>
        <taxon>Eukaryota</taxon>
        <taxon>Fungi</taxon>
        <taxon>Dikarya</taxon>
        <taxon>Basidiomycota</taxon>
        <taxon>Agaricomycotina</taxon>
        <taxon>Agaricomycetes</taxon>
        <taxon>Russulales</taxon>
        <taxon>Bondarzewiaceae</taxon>
        <taxon>Heterobasidion</taxon>
        <taxon>Heterobasidion annosum species complex</taxon>
    </lineage>
</organism>
<accession>W4KQ46</accession>
<evidence type="ECO:0000256" key="1">
    <source>
        <dbReference type="SAM" id="MobiDB-lite"/>
    </source>
</evidence>
<feature type="region of interest" description="Disordered" evidence="1">
    <location>
        <begin position="59"/>
        <end position="100"/>
    </location>
</feature>
<name>W4KQ46_HETIT</name>
<dbReference type="HOGENOM" id="CLU_1111526_0_0_1"/>
<dbReference type="EMBL" id="KI925454">
    <property type="protein sequence ID" value="ETW87804.1"/>
    <property type="molecule type" value="Genomic_DNA"/>
</dbReference>
<dbReference type="AlphaFoldDB" id="W4KQ46"/>
<dbReference type="Proteomes" id="UP000030671">
    <property type="component" value="Unassembled WGS sequence"/>
</dbReference>
<gene>
    <name evidence="2" type="ORF">HETIRDRAFT_448221</name>
</gene>
<feature type="compositionally biased region" description="Polar residues" evidence="1">
    <location>
        <begin position="217"/>
        <end position="226"/>
    </location>
</feature>
<keyword evidence="3" id="KW-1185">Reference proteome</keyword>
<feature type="region of interest" description="Disordered" evidence="1">
    <location>
        <begin position="210"/>
        <end position="230"/>
    </location>
</feature>
<evidence type="ECO:0000313" key="3">
    <source>
        <dbReference type="Proteomes" id="UP000030671"/>
    </source>
</evidence>